<dbReference type="Proteomes" id="UP000664534">
    <property type="component" value="Unassembled WGS sequence"/>
</dbReference>
<comment type="caution">
    <text evidence="2">The sequence shown here is derived from an EMBL/GenBank/DDBJ whole genome shotgun (WGS) entry which is preliminary data.</text>
</comment>
<dbReference type="OrthoDB" id="432970at2759"/>
<dbReference type="EMBL" id="CAJPDT010000169">
    <property type="protein sequence ID" value="CAF9942124.1"/>
    <property type="molecule type" value="Genomic_DNA"/>
</dbReference>
<dbReference type="SUPFAM" id="SSF144232">
    <property type="entry name" value="HIT/MYND zinc finger-like"/>
    <property type="match status" value="1"/>
</dbReference>
<dbReference type="Pfam" id="PF20179">
    <property type="entry name" value="MSS51_C"/>
    <property type="match status" value="1"/>
</dbReference>
<proteinExistence type="predicted"/>
<evidence type="ECO:0000259" key="1">
    <source>
        <dbReference type="Pfam" id="PF20179"/>
    </source>
</evidence>
<dbReference type="AlphaFoldDB" id="A0A8H3PJU6"/>
<evidence type="ECO:0000313" key="2">
    <source>
        <dbReference type="EMBL" id="CAF9942124.1"/>
    </source>
</evidence>
<protein>
    <recommendedName>
        <fullName evidence="1">Mitochondrial splicing suppressor 51-like C-terminal domain-containing protein</fullName>
    </recommendedName>
</protein>
<name>A0A8H3PJU6_9LECA</name>
<keyword evidence="3" id="KW-1185">Reference proteome</keyword>
<dbReference type="PANTHER" id="PTHR28069">
    <property type="entry name" value="GH20023P"/>
    <property type="match status" value="1"/>
</dbReference>
<reference evidence="2" key="1">
    <citation type="submission" date="2021-03" db="EMBL/GenBank/DDBJ databases">
        <authorList>
            <person name="Tagirdzhanova G."/>
        </authorList>
    </citation>
    <scope>NUCLEOTIDE SEQUENCE</scope>
</reference>
<evidence type="ECO:0000313" key="3">
    <source>
        <dbReference type="Proteomes" id="UP000664534"/>
    </source>
</evidence>
<accession>A0A8H3PJU6</accession>
<feature type="domain" description="Mitochondrial splicing suppressor 51-like C-terminal" evidence="1">
    <location>
        <begin position="130"/>
        <end position="311"/>
    </location>
</feature>
<dbReference type="InterPro" id="IPR046824">
    <property type="entry name" value="Mss51-like_C"/>
</dbReference>
<sequence>MVDTGTFRLKPCDDCRLAFFCSPGCRAEGLGQHRVKQCSTLEDAGACEILGLEHIKETGEAMIQLPSEIPRHTYKPLHTAQNWKDYFEYISESPFARSITRDFSPANDDKATLQMCRFLKVAVDSSSPVLTILAGLESELSDLVSRTKLTIHVVGADFQDICRARMMEEFYHLLPKLRSLVVGYVGPDVGSILGDTTKLLDFECCSECQRVGRSPRQAFRANARYHDFTKSNLFAKYPPELIVALHSGHAKSEIKRWRPTLQCILNLAVPAVFTTYNQKDALDEERVLNTIGARFSRRPAENPWRGVLPKFDSFMDRYDVYYVNYYWYIIKGRIQE</sequence>
<organism evidence="2 3">
    <name type="scientific">Imshaugia aleurites</name>
    <dbReference type="NCBI Taxonomy" id="172621"/>
    <lineage>
        <taxon>Eukaryota</taxon>
        <taxon>Fungi</taxon>
        <taxon>Dikarya</taxon>
        <taxon>Ascomycota</taxon>
        <taxon>Pezizomycotina</taxon>
        <taxon>Lecanoromycetes</taxon>
        <taxon>OSLEUM clade</taxon>
        <taxon>Lecanoromycetidae</taxon>
        <taxon>Lecanorales</taxon>
        <taxon>Lecanorineae</taxon>
        <taxon>Parmeliaceae</taxon>
        <taxon>Imshaugia</taxon>
    </lineage>
</organism>
<gene>
    <name evidence="2" type="ORF">IMSHALPRED_003216</name>
</gene>